<gene>
    <name evidence="8" type="ORF">J421_2327</name>
</gene>
<dbReference type="eggNOG" id="COG2885">
    <property type="taxonomic scope" value="Bacteria"/>
</dbReference>
<feature type="signal peptide" evidence="6">
    <location>
        <begin position="1"/>
        <end position="30"/>
    </location>
</feature>
<evidence type="ECO:0000256" key="1">
    <source>
        <dbReference type="ARBA" id="ARBA00004442"/>
    </source>
</evidence>
<proteinExistence type="predicted"/>
<feature type="region of interest" description="Disordered" evidence="5">
    <location>
        <begin position="183"/>
        <end position="211"/>
    </location>
</feature>
<keyword evidence="2 4" id="KW-0472">Membrane</keyword>
<name>W0RFJ3_9BACT</name>
<dbReference type="STRING" id="861299.J421_2327"/>
<dbReference type="Pfam" id="PF13488">
    <property type="entry name" value="Gly-zipper_Omp"/>
    <property type="match status" value="1"/>
</dbReference>
<dbReference type="PRINTS" id="PR01023">
    <property type="entry name" value="NAFLGMOTY"/>
</dbReference>
<dbReference type="SUPFAM" id="SSF103088">
    <property type="entry name" value="OmpA-like"/>
    <property type="match status" value="1"/>
</dbReference>
<dbReference type="InterPro" id="IPR039567">
    <property type="entry name" value="Gly-zipper"/>
</dbReference>
<dbReference type="PROSITE" id="PS51123">
    <property type="entry name" value="OMPA_2"/>
    <property type="match status" value="1"/>
</dbReference>
<accession>W0RFJ3</accession>
<dbReference type="InterPro" id="IPR006665">
    <property type="entry name" value="OmpA-like"/>
</dbReference>
<organism evidence="8 9">
    <name type="scientific">Gemmatirosa kalamazoonensis</name>
    <dbReference type="NCBI Taxonomy" id="861299"/>
    <lineage>
        <taxon>Bacteria</taxon>
        <taxon>Pseudomonadati</taxon>
        <taxon>Gemmatimonadota</taxon>
        <taxon>Gemmatimonadia</taxon>
        <taxon>Gemmatimonadales</taxon>
        <taxon>Gemmatimonadaceae</taxon>
        <taxon>Gemmatirosa</taxon>
    </lineage>
</organism>
<evidence type="ECO:0000313" key="8">
    <source>
        <dbReference type="EMBL" id="AHG89864.1"/>
    </source>
</evidence>
<dbReference type="PANTHER" id="PTHR30329">
    <property type="entry name" value="STATOR ELEMENT OF FLAGELLAR MOTOR COMPLEX"/>
    <property type="match status" value="1"/>
</dbReference>
<feature type="chain" id="PRO_5004795481" evidence="6">
    <location>
        <begin position="31"/>
        <end position="231"/>
    </location>
</feature>
<dbReference type="InterPro" id="IPR050330">
    <property type="entry name" value="Bact_OuterMem_StrucFunc"/>
</dbReference>
<dbReference type="Pfam" id="PF00691">
    <property type="entry name" value="OmpA"/>
    <property type="match status" value="1"/>
</dbReference>
<dbReference type="PRINTS" id="PR01021">
    <property type="entry name" value="OMPADOMAIN"/>
</dbReference>
<dbReference type="PANTHER" id="PTHR30329:SF21">
    <property type="entry name" value="LIPOPROTEIN YIAD-RELATED"/>
    <property type="match status" value="1"/>
</dbReference>
<dbReference type="RefSeq" id="WP_201773006.1">
    <property type="nucleotide sequence ID" value="NZ_CP007128.1"/>
</dbReference>
<dbReference type="AlphaFoldDB" id="W0RFJ3"/>
<sequence>MQRFMVRQWRSRATILAALAVAGMTLDACASLNNKERGAIIGAATGAAAGGAVGSKNGGTARGAIIGAAVGGAAGAIIGHQMDQRAKEIQQNIKGARVERVGEGILVTFESGLLFDFDSDVLREPARANLRELAASYDKYPDTDLTIVGHTDAVGDDAYNLRLSERRAAAAAAYLVQQGVPSAHVKPAGRGETEPVAPNDTEAGRQQNRRVEVAIYASDKLKATARQQALR</sequence>
<evidence type="ECO:0000256" key="6">
    <source>
        <dbReference type="SAM" id="SignalP"/>
    </source>
</evidence>
<dbReference type="InterPro" id="IPR006664">
    <property type="entry name" value="OMP_bac"/>
</dbReference>
<evidence type="ECO:0000313" key="9">
    <source>
        <dbReference type="Proteomes" id="UP000019151"/>
    </source>
</evidence>
<comment type="subcellular location">
    <subcellularLocation>
        <location evidence="1">Cell outer membrane</location>
    </subcellularLocation>
</comment>
<evidence type="ECO:0000256" key="3">
    <source>
        <dbReference type="ARBA" id="ARBA00023237"/>
    </source>
</evidence>
<protein>
    <submittedName>
        <fullName evidence="8">OmpA/MotB domain protein</fullName>
    </submittedName>
</protein>
<dbReference type="FunCoup" id="W0RFJ3">
    <property type="interactions" value="115"/>
</dbReference>
<feature type="domain" description="OmpA-like" evidence="7">
    <location>
        <begin position="102"/>
        <end position="219"/>
    </location>
</feature>
<keyword evidence="6" id="KW-0732">Signal</keyword>
<evidence type="ECO:0000256" key="5">
    <source>
        <dbReference type="SAM" id="MobiDB-lite"/>
    </source>
</evidence>
<evidence type="ECO:0000256" key="2">
    <source>
        <dbReference type="ARBA" id="ARBA00023136"/>
    </source>
</evidence>
<dbReference type="Proteomes" id="UP000019151">
    <property type="component" value="Chromosome"/>
</dbReference>
<keyword evidence="3" id="KW-0998">Cell outer membrane</keyword>
<reference evidence="8 9" key="1">
    <citation type="journal article" date="2014" name="Genome Announc.">
        <title>Genome Sequence and Methylome of Soil Bacterium Gemmatirosa kalamazoonensis KBS708T, a Member of the Rarely Cultivated Gemmatimonadetes Phylum.</title>
        <authorList>
            <person name="Debruyn J.M."/>
            <person name="Radosevich M."/>
            <person name="Wommack K.E."/>
            <person name="Polson S.W."/>
            <person name="Hauser L.J."/>
            <person name="Fawaz M.N."/>
            <person name="Korlach J."/>
            <person name="Tsai Y.C."/>
        </authorList>
    </citation>
    <scope>NUCLEOTIDE SEQUENCE [LARGE SCALE GENOMIC DNA]</scope>
    <source>
        <strain evidence="8 9">KBS708</strain>
    </source>
</reference>
<keyword evidence="9" id="KW-1185">Reference proteome</keyword>
<evidence type="ECO:0000259" key="7">
    <source>
        <dbReference type="PROSITE" id="PS51123"/>
    </source>
</evidence>
<dbReference type="GO" id="GO:0009279">
    <property type="term" value="C:cell outer membrane"/>
    <property type="evidence" value="ECO:0007669"/>
    <property type="project" value="UniProtKB-SubCell"/>
</dbReference>
<dbReference type="Gene3D" id="3.30.1330.60">
    <property type="entry name" value="OmpA-like domain"/>
    <property type="match status" value="1"/>
</dbReference>
<dbReference type="CDD" id="cd07185">
    <property type="entry name" value="OmpA_C-like"/>
    <property type="match status" value="1"/>
</dbReference>
<evidence type="ECO:0000256" key="4">
    <source>
        <dbReference type="PROSITE-ProRule" id="PRU00473"/>
    </source>
</evidence>
<dbReference type="PATRIC" id="fig|861299.3.peg.2370"/>
<dbReference type="HOGENOM" id="CLU_016890_6_0_0"/>
<dbReference type="EMBL" id="CP007128">
    <property type="protein sequence ID" value="AHG89864.1"/>
    <property type="molecule type" value="Genomic_DNA"/>
</dbReference>
<dbReference type="InterPro" id="IPR036737">
    <property type="entry name" value="OmpA-like_sf"/>
</dbReference>
<dbReference type="InParanoid" id="W0RFJ3"/>
<dbReference type="KEGG" id="gba:J421_2327"/>